<evidence type="ECO:0000313" key="1">
    <source>
        <dbReference type="EMBL" id="KAI4303469.1"/>
    </source>
</evidence>
<evidence type="ECO:0000313" key="2">
    <source>
        <dbReference type="Proteomes" id="UP001057402"/>
    </source>
</evidence>
<organism evidence="1 2">
    <name type="scientific">Melastoma candidum</name>
    <dbReference type="NCBI Taxonomy" id="119954"/>
    <lineage>
        <taxon>Eukaryota</taxon>
        <taxon>Viridiplantae</taxon>
        <taxon>Streptophyta</taxon>
        <taxon>Embryophyta</taxon>
        <taxon>Tracheophyta</taxon>
        <taxon>Spermatophyta</taxon>
        <taxon>Magnoliopsida</taxon>
        <taxon>eudicotyledons</taxon>
        <taxon>Gunneridae</taxon>
        <taxon>Pentapetalae</taxon>
        <taxon>rosids</taxon>
        <taxon>malvids</taxon>
        <taxon>Myrtales</taxon>
        <taxon>Melastomataceae</taxon>
        <taxon>Melastomatoideae</taxon>
        <taxon>Melastomateae</taxon>
        <taxon>Melastoma</taxon>
    </lineage>
</organism>
<sequence length="553" mass="61045">MSASDQSSESLTHPSWYSPDVGIYCSRHRPIPLPDEVDFVTYLLSQEHGGKHALVDLATGSTMSYCQLHTSVKCMASRLHEMGVTKGDVVLVLLPNCVYYPIVVLGVIYLGAVITTMNPASSESEVKQRVRDCKVRTAFCGRDRASELSSLGVPEVIAVPENPGDVENWDRGCLFHEMVYGKMGMPPPKRSIGQEDTAAIIYSSGTTGPSKGVILTHQNLISMLELFVKFEASQYEYPSTDNVYLAVLPMFHIYGLSLFVMGLLAIGTRVVVMQRFDLLEAIEAIDKYGVTHFPMVPPILLSITTRFKTCTGGALLSLKQVSCGAAPTNRKWIEDFRRTFPNVDFIQGYGMTESAAVGTRGFNTGKIYRYTSIGLLAPNMEAKVADLRTGSPLPPGRNGELLLRGPAIMKGYLNNPEATRLTINEDGWLHTGDIVYFDRDGYIYVVDRLKEIIKYKGYQVPPADLEGIMITHPDIDDVAVAGLLHEECGEIPAAFVVRRRGSSLSEEAVKDYVAKQVASYKKVRKVIFVSAVPRSPSGKILRRELRESITSRL</sequence>
<dbReference type="Proteomes" id="UP001057402">
    <property type="component" value="Chromosome 12"/>
</dbReference>
<protein>
    <submittedName>
        <fullName evidence="1">Uncharacterized protein</fullName>
    </submittedName>
</protein>
<dbReference type="EMBL" id="CM042891">
    <property type="protein sequence ID" value="KAI4303469.1"/>
    <property type="molecule type" value="Genomic_DNA"/>
</dbReference>
<proteinExistence type="predicted"/>
<gene>
    <name evidence="1" type="ORF">MLD38_039093</name>
</gene>
<accession>A0ACB9L101</accession>
<reference evidence="2" key="1">
    <citation type="journal article" date="2023" name="Front. Plant Sci.">
        <title>Chromosomal-level genome assembly of Melastoma candidum provides insights into trichome evolution.</title>
        <authorList>
            <person name="Zhong Y."/>
            <person name="Wu W."/>
            <person name="Sun C."/>
            <person name="Zou P."/>
            <person name="Liu Y."/>
            <person name="Dai S."/>
            <person name="Zhou R."/>
        </authorList>
    </citation>
    <scope>NUCLEOTIDE SEQUENCE [LARGE SCALE GENOMIC DNA]</scope>
</reference>
<name>A0ACB9L101_9MYRT</name>
<keyword evidence="2" id="KW-1185">Reference proteome</keyword>
<comment type="caution">
    <text evidence="1">The sequence shown here is derived from an EMBL/GenBank/DDBJ whole genome shotgun (WGS) entry which is preliminary data.</text>
</comment>